<dbReference type="PANTHER" id="PTHR17695:SF11">
    <property type="entry name" value="SMALL SUBUNIT PROCESSOME COMPONENT 20 HOMOLOG"/>
    <property type="match status" value="1"/>
</dbReference>
<proteinExistence type="predicted"/>
<organism evidence="5 6">
    <name type="scientific">Prymnesium parvum</name>
    <name type="common">Toxic golden alga</name>
    <dbReference type="NCBI Taxonomy" id="97485"/>
    <lineage>
        <taxon>Eukaryota</taxon>
        <taxon>Haptista</taxon>
        <taxon>Haptophyta</taxon>
        <taxon>Prymnesiophyceae</taxon>
        <taxon>Prymnesiales</taxon>
        <taxon>Prymnesiaceae</taxon>
        <taxon>Prymnesium</taxon>
    </lineage>
</organism>
<feature type="compositionally biased region" description="Acidic residues" evidence="1">
    <location>
        <begin position="1913"/>
        <end position="1922"/>
    </location>
</feature>
<dbReference type="Pfam" id="PF07539">
    <property type="entry name" value="UTP20_N"/>
    <property type="match status" value="1"/>
</dbReference>
<feature type="region of interest" description="Disordered" evidence="1">
    <location>
        <begin position="2933"/>
        <end position="2974"/>
    </location>
</feature>
<dbReference type="InterPro" id="IPR052575">
    <property type="entry name" value="SSU_processome_comp_20"/>
</dbReference>
<evidence type="ECO:0000259" key="3">
    <source>
        <dbReference type="Pfam" id="PF20416"/>
    </source>
</evidence>
<sequence length="2974" mass="323166">MLVPPPRQSLNPAYTERRSFSDGKRFVYQNFSQRVAAANIDVFHQLTADEADASGDSDVPLAARALERWVELNCTRQFDEFRKELEPMLMSLPLILRQRELIFEAVRRHLAGAPSIALKPMLEVTAALAADLRQEFYPEFKPLLATLANLLTPSDVEQLEDVFSTLCYLFKYLLKQLLADLPAAFACYRTLLAHERAHVREFAAESFAYLLRRLPVAQLPSTLGHILSQHAGRHGPSLDEGIANLFFFATKGLDHRFHSRTPAFVRAMLAMMAPNESGSRSRRLHQATARFHVVSMAMRLMAEETRRPHADDVWSPLLQSLQAAIEEWEEQIAHARRHDDAPADIPAAESRAESASAPAAASRGAARTTRQRQGAAVDAPAVRASPRLAARTDASLPPSASDLPELPRGATRADESARLSALIGAETRLTFIARLTCEWVSYRKGQRVPEGGRPALLKVLSLALAPDSLEGAHCSPAVVWELLLVLSAVLQARGPPMEDQAMLEAVAPVIRRVVTADPGTNLAEPTDDTFALDAASPPPPLWIGARLALELLGWRAWEEAVLPSLLDACEAQAAVRPHAVLGALLKVALEKDLQLALPPSGASAELLCSVLEARGAESGSAAGAAASRLWAAMVVLARLSSSSLLAVHRRVGASLDRLMTSAAASSDRLMALRGEWRAAVFAAAVGVHTNIVASTLKGGDLTGIVNDSVLPCMRTLRVQLQEPQGGAAHSLLHAATQLLSQLPAPLPVVVAEAIWGIMAAEMEQLVPLLLRYLTHEAAAVRGRVLELLQVFLQLGWLPDDQPVLSDLDRLEERLGQSTTSRPRKKEKRSPATQHRSTVGQVLQLGLAIEASPLEPNSKQLVNDVDDLIKIARTPSLATFTAQLLAHLSLGMLRVKFARLWPLVRPLQQQLGQQAPELLWPVLLECLQQASAACCKSVEATPASEEEEAAERPAARPAVAGEKVEDREEAAHGIQAAWDAALAPPARGTQPHQFASLVLDTLATPPLLPLVVEHSVDLMPMWQSLTRLPGVLSSGGVQDDGEEESTSAKPAKGERAVSRALLLSWLRMFGAVEDPKQLHGSAELYTNCNVLVGHSDARVQSAALECLARWEQPVLVQHKKQLLSLISDKTFRETLALFSLDSSGDRSTLPQSHRPLLLPLLTRLLFAKLTQRGGRGSSKNHQSQRRATIFAFFAGFEPKELQPLVDLLLSPLAAVGADDADVSSGCDSSARKASALERVSASKQLGVVRATLECVQQVGQRLRPYLPQLLACTLHLLLYATHCVCHAEGRDADEADALPKAVRLERCQPIMWQSQAREARVWCVKLLSQLLLTFPEYDYSPYLPMFFSSLTPMLHRLPTQYTQSPAGVLSLIQVMVQQSSTVALLEYSPVAPLPCAYAMLATRSCASSVVDVVLSLVEALLDHIDGGESRPLELATTTGEATDSDGDGEPALLGAPSAAAGNGPADAPNVVEAAAVAKRLLHAYMPDLLRNLHQRLKSKFGGDATKALAAAGGGEQATRELKLFTRLSSHVSSAELAEPLLELFLPYLKLKSTPRSERVKEQVIKLIHGLLRVVSQPEQHLRYFGVQFGTLRSRGAREAHCKLFSSLSHLAPVADLPHLHQFGEVAALLEKLNAYDEEQLDEPDYDKRLDGYNEFPALLAGLHSSLALPLLCQFIHDVELDDIALKHAASHAVGLLVEHTAKQPKETGWEALMMQVLMPTLRRGLRLPGNKDSLRLELLKILADSLLKMPSLQPELATLLSPKEPEADFFFNITHVQMPRRQRALARLAARVREGVFGAATLSNYLLPLLRHLVLRDVAKEIDVAEEAVHTLREVAARMPWRPYLSTLQGFARQLKREPNLERRLVRATVAVLDAFHFDLVVPDSETAGEEASATGAMEQPLEADTGSSLAVDKEEEGDEPEGGELLLDNAGDQANGLVDEDALSVDDEMSKDSIVASGPGSEEDQQKRAAAVMHAVRGKLLPELYSHLKDPKTEGVRVPVALAVLKLLLLLPASIMTLELRGFLIRVVGTLSSRDKKQRDVGRDTLGKVVLELGARNFGAVLHELTTSLTKGYQLHVLGYTIHYLLGKLVPTLQPGDLDYCINPLVNALLADVFGEAAEKKEVEAIATAMKESRVTKSFSSFELVASVVTFTPNEQTYGINSILPPIHQAVLNAPGGADSLKNINTVRELLRYIALGLNVNQSVNMHALSVFVQGMLNTHLPPPRGSTADSDDTDADPSLGGAKRRKVTQPVGSVLQPVSEPGVTNGRGLSPLSHELNAFALSLLLGALRRGEFSHNPQAVSLLEPLLPLLQRAMRSDGTMVVQMALRTVAAILPFPVPTLPKYATLLLDRTLTILKRTANFKGSELVGIAMKNDNGDAPRAGGSASGQPPVHATGGGASLDEKHLRWLINFVSVHLEDDALQGSLFRLLRVIFGRRFVLPELYDLVIVLGEMVLQAEAVAVRSACAKLYLTFMLHYPLGPKRLQQHMRFLMTNLSYPVPCGRLSLLSLVKDMCHKLPLPLLHKESQAILIALVARLVNDDDVQCRVAVGEAIKKLLARTCATDGEGECAVARERLLKLIKAWHEDSQPQLGRAAAQLAGLAIDALGPSSSCMSQQLQPLIVKWCAHEATVESASELAARLPDPDSEEALTLQVRWQAAYYALKALEKLCVHEPATLLGDGCEPLWSHVQTLLLHEHSWLRSAAARLLGLLLASVLPATLADGGGSIPTYLRQQGVLLQLTDASISQLHSAVLTEGAADQALRNLLWLSNALLSHPSLGPASCAASLPPGRDVPDQHEGSADFTPAIEMCWPLVAVARRLAPLTLARGAVRGSAAMRWYAAISTKLEGEQLTVFLPVLLPVVVRTAEDTSGKVHEEVKQTAAGTLQLLQRRSEAPAFVGTYQQIKEVQKARRRSRKEKEALEAVADPELAASKRMAINLGKRKQKQRKLQRMKRGRDSGGSIGVGSRKKKRSTE</sequence>
<dbReference type="Pfam" id="PF23099">
    <property type="entry name" value="UTP20_C"/>
    <property type="match status" value="1"/>
</dbReference>
<dbReference type="Proteomes" id="UP001515480">
    <property type="component" value="Unassembled WGS sequence"/>
</dbReference>
<feature type="region of interest" description="Disordered" evidence="1">
    <location>
        <begin position="1886"/>
        <end position="1929"/>
    </location>
</feature>
<dbReference type="EMBL" id="JBGBPQ010000004">
    <property type="protein sequence ID" value="KAL1525679.1"/>
    <property type="molecule type" value="Genomic_DNA"/>
</dbReference>
<feature type="domain" description="U3 small nucleolar RNA-associated protein 20" evidence="3">
    <location>
        <begin position="1992"/>
        <end position="2216"/>
    </location>
</feature>
<feature type="compositionally biased region" description="Low complexity" evidence="1">
    <location>
        <begin position="1889"/>
        <end position="1898"/>
    </location>
</feature>
<feature type="compositionally biased region" description="Low complexity" evidence="1">
    <location>
        <begin position="343"/>
        <end position="376"/>
    </location>
</feature>
<comment type="caution">
    <text evidence="5">The sequence shown here is derived from an EMBL/GenBank/DDBJ whole genome shotgun (WGS) entry which is preliminary data.</text>
</comment>
<dbReference type="PANTHER" id="PTHR17695">
    <property type="entry name" value="SMALL SUBUNIT PROCESSOME COMPONENT 20 HOMOLOG"/>
    <property type="match status" value="1"/>
</dbReference>
<feature type="domain" description="U3 small nucleolar RNA-associated protein 20 C-terminal" evidence="4">
    <location>
        <begin position="2703"/>
        <end position="2950"/>
    </location>
</feature>
<keyword evidence="6" id="KW-1185">Reference proteome</keyword>
<feature type="region of interest" description="Disordered" evidence="1">
    <location>
        <begin position="334"/>
        <end position="414"/>
    </location>
</feature>
<feature type="region of interest" description="Disordered" evidence="1">
    <location>
        <begin position="2222"/>
        <end position="2250"/>
    </location>
</feature>
<feature type="region of interest" description="Disordered" evidence="1">
    <location>
        <begin position="1032"/>
        <end position="1051"/>
    </location>
</feature>
<dbReference type="InterPro" id="IPR011430">
    <property type="entry name" value="UTP20_N"/>
</dbReference>
<dbReference type="SUPFAM" id="SSF48371">
    <property type="entry name" value="ARM repeat"/>
    <property type="match status" value="2"/>
</dbReference>
<evidence type="ECO:0000256" key="1">
    <source>
        <dbReference type="SAM" id="MobiDB-lite"/>
    </source>
</evidence>
<dbReference type="InterPro" id="IPR016024">
    <property type="entry name" value="ARM-type_fold"/>
</dbReference>
<feature type="region of interest" description="Disordered" evidence="1">
    <location>
        <begin position="1430"/>
        <end position="1464"/>
    </location>
</feature>
<feature type="region of interest" description="Disordered" evidence="1">
    <location>
        <begin position="814"/>
        <end position="836"/>
    </location>
</feature>
<evidence type="ECO:0000313" key="6">
    <source>
        <dbReference type="Proteomes" id="UP001515480"/>
    </source>
</evidence>
<feature type="compositionally biased region" description="Basic residues" evidence="1">
    <location>
        <begin position="2940"/>
        <end position="2954"/>
    </location>
</feature>
<dbReference type="Pfam" id="PF20416">
    <property type="entry name" value="UTP20"/>
    <property type="match status" value="1"/>
</dbReference>
<evidence type="ECO:0000313" key="5">
    <source>
        <dbReference type="EMBL" id="KAL1525679.1"/>
    </source>
</evidence>
<dbReference type="Gene3D" id="1.25.10.10">
    <property type="entry name" value="Leucine-rich Repeat Variant"/>
    <property type="match status" value="2"/>
</dbReference>
<feature type="region of interest" description="Disordered" evidence="1">
    <location>
        <begin position="940"/>
        <end position="962"/>
    </location>
</feature>
<dbReference type="InterPro" id="IPR046523">
    <property type="entry name" value="UTP20_dom"/>
</dbReference>
<feature type="compositionally biased region" description="Low complexity" evidence="1">
    <location>
        <begin position="1448"/>
        <end position="1464"/>
    </location>
</feature>
<dbReference type="InterPro" id="IPR011989">
    <property type="entry name" value="ARM-like"/>
</dbReference>
<dbReference type="InterPro" id="IPR057525">
    <property type="entry name" value="UTP20_C"/>
</dbReference>
<protein>
    <recommendedName>
        <fullName evidence="7">Non-specific serine/threonine protein kinase</fullName>
    </recommendedName>
</protein>
<dbReference type="GO" id="GO:0032040">
    <property type="term" value="C:small-subunit processome"/>
    <property type="evidence" value="ECO:0007669"/>
    <property type="project" value="TreeGrafter"/>
</dbReference>
<dbReference type="GO" id="GO:0030686">
    <property type="term" value="C:90S preribosome"/>
    <property type="evidence" value="ECO:0007669"/>
    <property type="project" value="TreeGrafter"/>
</dbReference>
<accession>A0AB34JVE5</accession>
<evidence type="ECO:0000259" key="4">
    <source>
        <dbReference type="Pfam" id="PF23099"/>
    </source>
</evidence>
<name>A0AB34JVE5_PRYPA</name>
<evidence type="ECO:0000259" key="2">
    <source>
        <dbReference type="Pfam" id="PF07539"/>
    </source>
</evidence>
<reference evidence="5 6" key="1">
    <citation type="journal article" date="2024" name="Science">
        <title>Giant polyketide synthase enzymes in the biosynthesis of giant marine polyether toxins.</title>
        <authorList>
            <person name="Fallon T.R."/>
            <person name="Shende V.V."/>
            <person name="Wierzbicki I.H."/>
            <person name="Pendleton A.L."/>
            <person name="Watervoot N.F."/>
            <person name="Auber R.P."/>
            <person name="Gonzalez D.J."/>
            <person name="Wisecaver J.H."/>
            <person name="Moore B.S."/>
        </authorList>
    </citation>
    <scope>NUCLEOTIDE SEQUENCE [LARGE SCALE GENOMIC DNA]</scope>
    <source>
        <strain evidence="5 6">12B1</strain>
    </source>
</reference>
<feature type="domain" description="U3 small nucleolar RNA-associated protein 20 N-terminal" evidence="2">
    <location>
        <begin position="1057"/>
        <end position="1725"/>
    </location>
</feature>
<evidence type="ECO:0008006" key="7">
    <source>
        <dbReference type="Google" id="ProtNLM"/>
    </source>
</evidence>
<feature type="region of interest" description="Disordered" evidence="1">
    <location>
        <begin position="1948"/>
        <end position="1967"/>
    </location>
</feature>
<gene>
    <name evidence="5" type="ORF">AB1Y20_020529</name>
</gene>